<gene>
    <name evidence="1" type="ORF">FGG15_01710</name>
</gene>
<dbReference type="RefSeq" id="WP_138832570.1">
    <property type="nucleotide sequence ID" value="NZ_VCNI01000001.1"/>
</dbReference>
<evidence type="ECO:0008006" key="3">
    <source>
        <dbReference type="Google" id="ProtNLM"/>
    </source>
</evidence>
<organism evidence="1 2">
    <name type="scientific">Flagellimonas algicola</name>
    <dbReference type="NCBI Taxonomy" id="2583815"/>
    <lineage>
        <taxon>Bacteria</taxon>
        <taxon>Pseudomonadati</taxon>
        <taxon>Bacteroidota</taxon>
        <taxon>Flavobacteriia</taxon>
        <taxon>Flavobacteriales</taxon>
        <taxon>Flavobacteriaceae</taxon>
        <taxon>Flagellimonas</taxon>
    </lineage>
</organism>
<accession>A0ABY2WMQ9</accession>
<evidence type="ECO:0000313" key="1">
    <source>
        <dbReference type="EMBL" id="TMU56282.1"/>
    </source>
</evidence>
<proteinExistence type="predicted"/>
<name>A0ABY2WMQ9_9FLAO</name>
<dbReference type="EMBL" id="VCNI01000001">
    <property type="protein sequence ID" value="TMU56282.1"/>
    <property type="molecule type" value="Genomic_DNA"/>
</dbReference>
<protein>
    <recommendedName>
        <fullName evidence="3">YD repeat-containing protein</fullName>
    </recommendedName>
</protein>
<keyword evidence="2" id="KW-1185">Reference proteome</keyword>
<evidence type="ECO:0000313" key="2">
    <source>
        <dbReference type="Proteomes" id="UP000751614"/>
    </source>
</evidence>
<comment type="caution">
    <text evidence="1">The sequence shown here is derived from an EMBL/GenBank/DDBJ whole genome shotgun (WGS) entry which is preliminary data.</text>
</comment>
<reference evidence="1 2" key="1">
    <citation type="submission" date="2019-05" db="EMBL/GenBank/DDBJ databases">
        <title>Flagellimonas sp. AsT0115, sp. nov., isolated from a marine red algae, Asparagopsis taxiformis.</title>
        <authorList>
            <person name="Kim J."/>
            <person name="Jeong S.E."/>
            <person name="Jeon C.O."/>
        </authorList>
    </citation>
    <scope>NUCLEOTIDE SEQUENCE [LARGE SCALE GENOMIC DNA]</scope>
    <source>
        <strain evidence="1 2">AsT0115</strain>
    </source>
</reference>
<sequence length="309" mass="36160">MIKKYLFVFILLTTHFGMFSQDLQMLKVQDFDLRGNVKSCLVITDYGKELFEFDEDGFLIRTITQYNETDQDITLYKYEEGHLVEKRMESYKDNILDAATSMVNFYTRDSLQPGKLFERIVSYDKEFLEQQEYMFDGEERLVKIITSNAEGVDESTVEYVPYKNELTTSYFGNGVLEKSVRTSEKKTANGTQKIILTKEFIGGEPNKATEEVFNANGRMDSEEFFQFNAVQKKFESERKRIYSYDVEGMLEKVTTRTSNSESIKEYIHQFDNNPEKNWIKQIITPDNTYSTRRITYFPVAEVGEEGEPN</sequence>
<dbReference type="Proteomes" id="UP000751614">
    <property type="component" value="Unassembled WGS sequence"/>
</dbReference>